<accession>A0A852RBT7</accession>
<dbReference type="AlphaFoldDB" id="A0A852RBT7"/>
<sequence>MSTTTVDAPAQQTVGPRHNVRGAIRVQPRALEKAVRESIAHRAGAPREAVNVDLADWGGALTVKVATKLPIPELSQTGTIQAEMPLLERVRALQTALVSELGLLTGREIRRVSVVVTGAIIPEQRRVR</sequence>
<comment type="caution">
    <text evidence="1">The sequence shown here is derived from an EMBL/GenBank/DDBJ whole genome shotgun (WGS) entry which is preliminary data.</text>
</comment>
<name>A0A852RBT7_9MICO</name>
<proteinExistence type="predicted"/>
<evidence type="ECO:0000313" key="1">
    <source>
        <dbReference type="EMBL" id="NYD25834.1"/>
    </source>
</evidence>
<protein>
    <recommendedName>
        <fullName evidence="3">NTP pyrophosphohydrolase</fullName>
    </recommendedName>
</protein>
<keyword evidence="2" id="KW-1185">Reference proteome</keyword>
<evidence type="ECO:0008006" key="3">
    <source>
        <dbReference type="Google" id="ProtNLM"/>
    </source>
</evidence>
<evidence type="ECO:0000313" key="2">
    <source>
        <dbReference type="Proteomes" id="UP000586095"/>
    </source>
</evidence>
<organism evidence="1 2">
    <name type="scientific">Leucobacter aridicollis</name>
    <dbReference type="NCBI Taxonomy" id="283878"/>
    <lineage>
        <taxon>Bacteria</taxon>
        <taxon>Bacillati</taxon>
        <taxon>Actinomycetota</taxon>
        <taxon>Actinomycetes</taxon>
        <taxon>Micrococcales</taxon>
        <taxon>Microbacteriaceae</taxon>
        <taxon>Leucobacter</taxon>
    </lineage>
</organism>
<dbReference type="Proteomes" id="UP000586095">
    <property type="component" value="Unassembled WGS sequence"/>
</dbReference>
<reference evidence="1 2" key="1">
    <citation type="submission" date="2020-07" db="EMBL/GenBank/DDBJ databases">
        <title>Sequencing the genomes of 1000 actinobacteria strains.</title>
        <authorList>
            <person name="Klenk H.-P."/>
        </authorList>
    </citation>
    <scope>NUCLEOTIDE SEQUENCE [LARGE SCALE GENOMIC DNA]</scope>
    <source>
        <strain evidence="1 2">DSM 17380</strain>
    </source>
</reference>
<dbReference type="EMBL" id="JACCBD010000001">
    <property type="protein sequence ID" value="NYD25834.1"/>
    <property type="molecule type" value="Genomic_DNA"/>
</dbReference>
<gene>
    <name evidence="1" type="ORF">BJ960_000637</name>
</gene>
<dbReference type="RefSeq" id="WP_185986233.1">
    <property type="nucleotide sequence ID" value="NZ_BAAALZ010000002.1"/>
</dbReference>